<reference evidence="4" key="1">
    <citation type="journal article" date="2023" name="Nat. Commun.">
        <title>Diploid and tetraploid genomes of Acorus and the evolution of monocots.</title>
        <authorList>
            <person name="Ma L."/>
            <person name="Liu K.W."/>
            <person name="Li Z."/>
            <person name="Hsiao Y.Y."/>
            <person name="Qi Y."/>
            <person name="Fu T."/>
            <person name="Tang G.D."/>
            <person name="Zhang D."/>
            <person name="Sun W.H."/>
            <person name="Liu D.K."/>
            <person name="Li Y."/>
            <person name="Chen G.Z."/>
            <person name="Liu X.D."/>
            <person name="Liao X.Y."/>
            <person name="Jiang Y.T."/>
            <person name="Yu X."/>
            <person name="Hao Y."/>
            <person name="Huang J."/>
            <person name="Zhao X.W."/>
            <person name="Ke S."/>
            <person name="Chen Y.Y."/>
            <person name="Wu W.L."/>
            <person name="Hsu J.L."/>
            <person name="Lin Y.F."/>
            <person name="Huang M.D."/>
            <person name="Li C.Y."/>
            <person name="Huang L."/>
            <person name="Wang Z.W."/>
            <person name="Zhao X."/>
            <person name="Zhong W.Y."/>
            <person name="Peng D.H."/>
            <person name="Ahmad S."/>
            <person name="Lan S."/>
            <person name="Zhang J.S."/>
            <person name="Tsai W.C."/>
            <person name="Van de Peer Y."/>
            <person name="Liu Z.J."/>
        </authorList>
    </citation>
    <scope>NUCLEOTIDE SEQUENCE</scope>
    <source>
        <strain evidence="4">SCP</strain>
    </source>
</reference>
<evidence type="ECO:0000256" key="2">
    <source>
        <dbReference type="ARBA" id="ARBA00022734"/>
    </source>
</evidence>
<dbReference type="AlphaFoldDB" id="A0AAV9BP80"/>
<dbReference type="InterPro" id="IPR001220">
    <property type="entry name" value="Legume_lectin_dom"/>
</dbReference>
<reference evidence="4" key="2">
    <citation type="submission" date="2023-06" db="EMBL/GenBank/DDBJ databases">
        <authorList>
            <person name="Ma L."/>
            <person name="Liu K.-W."/>
            <person name="Li Z."/>
            <person name="Hsiao Y.-Y."/>
            <person name="Qi Y."/>
            <person name="Fu T."/>
            <person name="Tang G."/>
            <person name="Zhang D."/>
            <person name="Sun W.-H."/>
            <person name="Liu D.-K."/>
            <person name="Li Y."/>
            <person name="Chen G.-Z."/>
            <person name="Liu X.-D."/>
            <person name="Liao X.-Y."/>
            <person name="Jiang Y.-T."/>
            <person name="Yu X."/>
            <person name="Hao Y."/>
            <person name="Huang J."/>
            <person name="Zhao X.-W."/>
            <person name="Ke S."/>
            <person name="Chen Y.-Y."/>
            <person name="Wu W.-L."/>
            <person name="Hsu J.-L."/>
            <person name="Lin Y.-F."/>
            <person name="Huang M.-D."/>
            <person name="Li C.-Y."/>
            <person name="Huang L."/>
            <person name="Wang Z.-W."/>
            <person name="Zhao X."/>
            <person name="Zhong W.-Y."/>
            <person name="Peng D.-H."/>
            <person name="Ahmad S."/>
            <person name="Lan S."/>
            <person name="Zhang J.-S."/>
            <person name="Tsai W.-C."/>
            <person name="Van De Peer Y."/>
            <person name="Liu Z.-J."/>
        </authorList>
    </citation>
    <scope>NUCLEOTIDE SEQUENCE</scope>
    <source>
        <strain evidence="4">SCP</strain>
        <tissue evidence="4">Leaves</tissue>
    </source>
</reference>
<keyword evidence="4" id="KW-0418">Kinase</keyword>
<dbReference type="Proteomes" id="UP001179952">
    <property type="component" value="Unassembled WGS sequence"/>
</dbReference>
<dbReference type="InterPro" id="IPR013320">
    <property type="entry name" value="ConA-like_dom_sf"/>
</dbReference>
<organism evidence="4 5">
    <name type="scientific">Acorus gramineus</name>
    <name type="common">Dwarf sweet flag</name>
    <dbReference type="NCBI Taxonomy" id="55184"/>
    <lineage>
        <taxon>Eukaryota</taxon>
        <taxon>Viridiplantae</taxon>
        <taxon>Streptophyta</taxon>
        <taxon>Embryophyta</taxon>
        <taxon>Tracheophyta</taxon>
        <taxon>Spermatophyta</taxon>
        <taxon>Magnoliopsida</taxon>
        <taxon>Liliopsida</taxon>
        <taxon>Acoraceae</taxon>
        <taxon>Acorus</taxon>
    </lineage>
</organism>
<sequence>MASRSCWRRSSGISVTLAGSWDSPILRRVMGLASSRSNEEFDHPGPNHIGLDIGSLVSYKALEITPHEIDLKSGNLITCWIQYDNHAKTTSVWLSYSTVLPEKPVLKAKIDLSRHFKEFTSVGFRGIDGRGYRAPRDP</sequence>
<dbReference type="Pfam" id="PF00139">
    <property type="entry name" value="Lectin_legB"/>
    <property type="match status" value="1"/>
</dbReference>
<evidence type="ECO:0000259" key="3">
    <source>
        <dbReference type="Pfam" id="PF00139"/>
    </source>
</evidence>
<dbReference type="InterPro" id="IPR050258">
    <property type="entry name" value="Leguminous_Lectin"/>
</dbReference>
<gene>
    <name evidence="4" type="ORF">QJS04_geneDACA017527</name>
</gene>
<keyword evidence="4" id="KW-0675">Receptor</keyword>
<protein>
    <submittedName>
        <fullName evidence="4">L-type lectin-domain containing receptor kinase VIII.1</fullName>
    </submittedName>
</protein>
<dbReference type="PANTHER" id="PTHR32401:SF48">
    <property type="entry name" value="LEGUME LECTIN DOMAIN-CONTAINING PROTEIN"/>
    <property type="match status" value="1"/>
</dbReference>
<evidence type="ECO:0000313" key="4">
    <source>
        <dbReference type="EMBL" id="KAK1278425.1"/>
    </source>
</evidence>
<comment type="similarity">
    <text evidence="1">Belongs to the leguminous lectin family.</text>
</comment>
<dbReference type="SUPFAM" id="SSF49899">
    <property type="entry name" value="Concanavalin A-like lectins/glucanases"/>
    <property type="match status" value="1"/>
</dbReference>
<keyword evidence="4" id="KW-0808">Transferase</keyword>
<dbReference type="Gene3D" id="2.60.120.200">
    <property type="match status" value="1"/>
</dbReference>
<keyword evidence="5" id="KW-1185">Reference proteome</keyword>
<dbReference type="PANTHER" id="PTHR32401">
    <property type="entry name" value="CONCANAVALIN A-LIKE LECTIN FAMILY PROTEIN"/>
    <property type="match status" value="1"/>
</dbReference>
<accession>A0AAV9BP80</accession>
<dbReference type="GO" id="GO:0016301">
    <property type="term" value="F:kinase activity"/>
    <property type="evidence" value="ECO:0007669"/>
    <property type="project" value="UniProtKB-KW"/>
</dbReference>
<name>A0AAV9BP80_ACOGR</name>
<keyword evidence="2" id="KW-0430">Lectin</keyword>
<evidence type="ECO:0000256" key="1">
    <source>
        <dbReference type="ARBA" id="ARBA00007606"/>
    </source>
</evidence>
<dbReference type="EMBL" id="JAUJYN010000002">
    <property type="protein sequence ID" value="KAK1278425.1"/>
    <property type="molecule type" value="Genomic_DNA"/>
</dbReference>
<evidence type="ECO:0000313" key="5">
    <source>
        <dbReference type="Proteomes" id="UP001179952"/>
    </source>
</evidence>
<proteinExistence type="inferred from homology"/>
<feature type="domain" description="Legume lectin" evidence="3">
    <location>
        <begin position="37"/>
        <end position="128"/>
    </location>
</feature>
<comment type="caution">
    <text evidence="4">The sequence shown here is derived from an EMBL/GenBank/DDBJ whole genome shotgun (WGS) entry which is preliminary data.</text>
</comment>
<dbReference type="GO" id="GO:0030246">
    <property type="term" value="F:carbohydrate binding"/>
    <property type="evidence" value="ECO:0007669"/>
    <property type="project" value="UniProtKB-KW"/>
</dbReference>